<dbReference type="RefSeq" id="WP_192748624.1">
    <property type="nucleotide sequence ID" value="NZ_BAABJL010000256.1"/>
</dbReference>
<dbReference type="AlphaFoldDB" id="A0A927MNG7"/>
<organism evidence="1 2">
    <name type="scientific">Actinopolymorpha pittospori</name>
    <dbReference type="NCBI Taxonomy" id="648752"/>
    <lineage>
        <taxon>Bacteria</taxon>
        <taxon>Bacillati</taxon>
        <taxon>Actinomycetota</taxon>
        <taxon>Actinomycetes</taxon>
        <taxon>Propionibacteriales</taxon>
        <taxon>Actinopolymorphaceae</taxon>
        <taxon>Actinopolymorpha</taxon>
    </lineage>
</organism>
<evidence type="ECO:0000313" key="1">
    <source>
        <dbReference type="EMBL" id="MBE1603936.1"/>
    </source>
</evidence>
<dbReference type="Pfam" id="PF19730">
    <property type="entry name" value="DUF6221"/>
    <property type="match status" value="1"/>
</dbReference>
<comment type="caution">
    <text evidence="1">The sequence shown here is derived from an EMBL/GenBank/DDBJ whole genome shotgun (WGS) entry which is preliminary data.</text>
</comment>
<proteinExistence type="predicted"/>
<dbReference type="Proteomes" id="UP000638648">
    <property type="component" value="Unassembled WGS sequence"/>
</dbReference>
<reference evidence="1" key="1">
    <citation type="submission" date="2020-10" db="EMBL/GenBank/DDBJ databases">
        <title>Sequencing the genomes of 1000 actinobacteria strains.</title>
        <authorList>
            <person name="Klenk H.-P."/>
        </authorList>
    </citation>
    <scope>NUCLEOTIDE SEQUENCE</scope>
    <source>
        <strain evidence="1">DSM 45354</strain>
    </source>
</reference>
<dbReference type="EMBL" id="JADBEM010000001">
    <property type="protein sequence ID" value="MBE1603936.1"/>
    <property type="molecule type" value="Genomic_DNA"/>
</dbReference>
<protein>
    <submittedName>
        <fullName evidence="1">Uncharacterized protein</fullName>
    </submittedName>
</protein>
<dbReference type="InterPro" id="IPR046193">
    <property type="entry name" value="DUF6221"/>
</dbReference>
<name>A0A927MNG7_9ACTN</name>
<accession>A0A927MNG7</accession>
<gene>
    <name evidence="1" type="ORF">HEB94_000784</name>
</gene>
<sequence>MTLAEFLLARLDVAEENALRGCLHAEAPPDFDPGWDTSTVADLPPIVAHFVLADLQAKGRIVIPQLGDQWEQVAAHDPTAHQAVLAILARPYADHPDYRDEWRP</sequence>
<evidence type="ECO:0000313" key="2">
    <source>
        <dbReference type="Proteomes" id="UP000638648"/>
    </source>
</evidence>
<keyword evidence="2" id="KW-1185">Reference proteome</keyword>